<dbReference type="GeneID" id="25914000"/>
<organism evidence="1 2">
    <name type="scientific">Sphaeroforma arctica JP610</name>
    <dbReference type="NCBI Taxonomy" id="667725"/>
    <lineage>
        <taxon>Eukaryota</taxon>
        <taxon>Ichthyosporea</taxon>
        <taxon>Ichthyophonida</taxon>
        <taxon>Sphaeroforma</taxon>
    </lineage>
</organism>
<dbReference type="RefSeq" id="XP_014147850.1">
    <property type="nucleotide sequence ID" value="XM_014292375.1"/>
</dbReference>
<reference evidence="1 2" key="1">
    <citation type="submission" date="2011-02" db="EMBL/GenBank/DDBJ databases">
        <title>The Genome Sequence of Sphaeroforma arctica JP610.</title>
        <authorList>
            <consortium name="The Broad Institute Genome Sequencing Platform"/>
            <person name="Russ C."/>
            <person name="Cuomo C."/>
            <person name="Young S.K."/>
            <person name="Zeng Q."/>
            <person name="Gargeya S."/>
            <person name="Alvarado L."/>
            <person name="Berlin A."/>
            <person name="Chapman S.B."/>
            <person name="Chen Z."/>
            <person name="Freedman E."/>
            <person name="Gellesch M."/>
            <person name="Goldberg J."/>
            <person name="Griggs A."/>
            <person name="Gujja S."/>
            <person name="Heilman E."/>
            <person name="Heiman D."/>
            <person name="Howarth C."/>
            <person name="Mehta T."/>
            <person name="Neiman D."/>
            <person name="Pearson M."/>
            <person name="Roberts A."/>
            <person name="Saif S."/>
            <person name="Shea T."/>
            <person name="Shenoy N."/>
            <person name="Sisk P."/>
            <person name="Stolte C."/>
            <person name="Sykes S."/>
            <person name="White J."/>
            <person name="Yandava C."/>
            <person name="Burger G."/>
            <person name="Gray M.W."/>
            <person name="Holland P.W.H."/>
            <person name="King N."/>
            <person name="Lang F.B.F."/>
            <person name="Roger A.J."/>
            <person name="Ruiz-Trillo I."/>
            <person name="Haas B."/>
            <person name="Nusbaum C."/>
            <person name="Birren B."/>
        </authorList>
    </citation>
    <scope>NUCLEOTIDE SEQUENCE [LARGE SCALE GENOMIC DNA]</scope>
    <source>
        <strain evidence="1 2">JP610</strain>
    </source>
</reference>
<evidence type="ECO:0000313" key="1">
    <source>
        <dbReference type="EMBL" id="KNC73948.1"/>
    </source>
</evidence>
<dbReference type="EMBL" id="KQ244953">
    <property type="protein sequence ID" value="KNC73948.1"/>
    <property type="molecule type" value="Genomic_DNA"/>
</dbReference>
<evidence type="ECO:0000313" key="2">
    <source>
        <dbReference type="Proteomes" id="UP000054560"/>
    </source>
</evidence>
<gene>
    <name evidence="1" type="ORF">SARC_13496</name>
</gene>
<dbReference type="AlphaFoldDB" id="A0A0L0FCZ5"/>
<protein>
    <submittedName>
        <fullName evidence="1">Uncharacterized protein</fullName>
    </submittedName>
</protein>
<name>A0A0L0FCZ5_9EUKA</name>
<dbReference type="Proteomes" id="UP000054560">
    <property type="component" value="Unassembled WGS sequence"/>
</dbReference>
<proteinExistence type="predicted"/>
<sequence length="124" mass="14226">MSRYVPTPYNYGAQWLDTILSPRTLIGAGKIRRNKHGLQNKGHTSCLRFISNYLESATKTNTLTQSIRHRQLRWYRVQRGYAPEAAQVSDQQRPSRKEEFLDMVIGGQTQRQCAPIQLFGSKAS</sequence>
<keyword evidence="2" id="KW-1185">Reference proteome</keyword>
<accession>A0A0L0FCZ5</accession>